<evidence type="ECO:0000313" key="3">
    <source>
        <dbReference type="Proteomes" id="UP000265520"/>
    </source>
</evidence>
<keyword evidence="3" id="KW-1185">Reference proteome</keyword>
<dbReference type="EMBL" id="LXQA011253689">
    <property type="protein sequence ID" value="MCI90770.1"/>
    <property type="molecule type" value="Genomic_DNA"/>
</dbReference>
<accession>A0A392VWE2</accession>
<evidence type="ECO:0000313" key="2">
    <source>
        <dbReference type="EMBL" id="MCI90770.1"/>
    </source>
</evidence>
<evidence type="ECO:0000256" key="1">
    <source>
        <dbReference type="SAM" id="MobiDB-lite"/>
    </source>
</evidence>
<reference evidence="2 3" key="1">
    <citation type="journal article" date="2018" name="Front. Plant Sci.">
        <title>Red Clover (Trifolium pratense) and Zigzag Clover (T. medium) - A Picture of Genomic Similarities and Differences.</title>
        <authorList>
            <person name="Dluhosova J."/>
            <person name="Istvanek J."/>
            <person name="Nedelnik J."/>
            <person name="Repkova J."/>
        </authorList>
    </citation>
    <scope>NUCLEOTIDE SEQUENCE [LARGE SCALE GENOMIC DNA]</scope>
    <source>
        <strain evidence="3">cv. 10/8</strain>
        <tissue evidence="2">Leaf</tissue>
    </source>
</reference>
<name>A0A392VWE2_9FABA</name>
<organism evidence="2 3">
    <name type="scientific">Trifolium medium</name>
    <dbReference type="NCBI Taxonomy" id="97028"/>
    <lineage>
        <taxon>Eukaryota</taxon>
        <taxon>Viridiplantae</taxon>
        <taxon>Streptophyta</taxon>
        <taxon>Embryophyta</taxon>
        <taxon>Tracheophyta</taxon>
        <taxon>Spermatophyta</taxon>
        <taxon>Magnoliopsida</taxon>
        <taxon>eudicotyledons</taxon>
        <taxon>Gunneridae</taxon>
        <taxon>Pentapetalae</taxon>
        <taxon>rosids</taxon>
        <taxon>fabids</taxon>
        <taxon>Fabales</taxon>
        <taxon>Fabaceae</taxon>
        <taxon>Papilionoideae</taxon>
        <taxon>50 kb inversion clade</taxon>
        <taxon>NPAAA clade</taxon>
        <taxon>Hologalegina</taxon>
        <taxon>IRL clade</taxon>
        <taxon>Trifolieae</taxon>
        <taxon>Trifolium</taxon>
    </lineage>
</organism>
<dbReference type="AlphaFoldDB" id="A0A392VWE2"/>
<feature type="compositionally biased region" description="Basic and acidic residues" evidence="1">
    <location>
        <begin position="1"/>
        <end position="10"/>
    </location>
</feature>
<comment type="caution">
    <text evidence="2">The sequence shown here is derived from an EMBL/GenBank/DDBJ whole genome shotgun (WGS) entry which is preliminary data.</text>
</comment>
<sequence>MSEASARDSDGLADSRQCSPATPKLAQV</sequence>
<proteinExistence type="predicted"/>
<dbReference type="Proteomes" id="UP000265520">
    <property type="component" value="Unassembled WGS sequence"/>
</dbReference>
<protein>
    <submittedName>
        <fullName evidence="2">Uncharacterized protein</fullName>
    </submittedName>
</protein>
<feature type="region of interest" description="Disordered" evidence="1">
    <location>
        <begin position="1"/>
        <end position="28"/>
    </location>
</feature>